<dbReference type="AlphaFoldDB" id="A0A382Z6W0"/>
<accession>A0A382Z6W0</accession>
<name>A0A382Z6W0_9ZZZZ</name>
<organism evidence="1">
    <name type="scientific">marine metagenome</name>
    <dbReference type="NCBI Taxonomy" id="408172"/>
    <lineage>
        <taxon>unclassified sequences</taxon>
        <taxon>metagenomes</taxon>
        <taxon>ecological metagenomes</taxon>
    </lineage>
</organism>
<feature type="non-terminal residue" evidence="1">
    <location>
        <position position="32"/>
    </location>
</feature>
<dbReference type="EMBL" id="UINC01181508">
    <property type="protein sequence ID" value="SVD91232.1"/>
    <property type="molecule type" value="Genomic_DNA"/>
</dbReference>
<sequence length="32" mass="3294">MFLAILTFLSALTISAVAIYYSVAGLAAIFAA</sequence>
<evidence type="ECO:0000313" key="1">
    <source>
        <dbReference type="EMBL" id="SVD91232.1"/>
    </source>
</evidence>
<gene>
    <name evidence="1" type="ORF">METZ01_LOCUS444086</name>
</gene>
<proteinExistence type="predicted"/>
<reference evidence="1" key="1">
    <citation type="submission" date="2018-05" db="EMBL/GenBank/DDBJ databases">
        <authorList>
            <person name="Lanie J.A."/>
            <person name="Ng W.-L."/>
            <person name="Kazmierczak K.M."/>
            <person name="Andrzejewski T.M."/>
            <person name="Davidsen T.M."/>
            <person name="Wayne K.J."/>
            <person name="Tettelin H."/>
            <person name="Glass J.I."/>
            <person name="Rusch D."/>
            <person name="Podicherti R."/>
            <person name="Tsui H.-C.T."/>
            <person name="Winkler M.E."/>
        </authorList>
    </citation>
    <scope>NUCLEOTIDE SEQUENCE</scope>
</reference>
<protein>
    <submittedName>
        <fullName evidence="1">Uncharacterized protein</fullName>
    </submittedName>
</protein>